<dbReference type="Pfam" id="PF00106">
    <property type="entry name" value="adh_short"/>
    <property type="match status" value="1"/>
</dbReference>
<dbReference type="PRINTS" id="PR00080">
    <property type="entry name" value="SDRFAMILY"/>
</dbReference>
<dbReference type="AlphaFoldDB" id="A0A0G1U6U4"/>
<dbReference type="EMBL" id="LCPC01000004">
    <property type="protein sequence ID" value="KKU89829.1"/>
    <property type="molecule type" value="Genomic_DNA"/>
</dbReference>
<evidence type="ECO:0000313" key="4">
    <source>
        <dbReference type="EMBL" id="KKU89829.1"/>
    </source>
</evidence>
<evidence type="ECO:0000256" key="2">
    <source>
        <dbReference type="ARBA" id="ARBA00023002"/>
    </source>
</evidence>
<evidence type="ECO:0000256" key="1">
    <source>
        <dbReference type="ARBA" id="ARBA00006484"/>
    </source>
</evidence>
<dbReference type="Proteomes" id="UP000034403">
    <property type="component" value="Unassembled WGS sequence"/>
</dbReference>
<dbReference type="Gene3D" id="3.40.50.720">
    <property type="entry name" value="NAD(P)-binding Rossmann-like Domain"/>
    <property type="match status" value="1"/>
</dbReference>
<dbReference type="GO" id="GO:0016020">
    <property type="term" value="C:membrane"/>
    <property type="evidence" value="ECO:0007669"/>
    <property type="project" value="TreeGrafter"/>
</dbReference>
<name>A0A0G1U6U4_9BACT</name>
<dbReference type="PROSITE" id="PS00061">
    <property type="entry name" value="ADH_SHORT"/>
    <property type="match status" value="1"/>
</dbReference>
<dbReference type="SUPFAM" id="SSF51735">
    <property type="entry name" value="NAD(P)-binding Rossmann-fold domains"/>
    <property type="match status" value="1"/>
</dbReference>
<evidence type="ECO:0000313" key="5">
    <source>
        <dbReference type="Proteomes" id="UP000034403"/>
    </source>
</evidence>
<proteinExistence type="inferred from homology"/>
<gene>
    <name evidence="4" type="ORF">UY20_C0004G0011</name>
</gene>
<dbReference type="InterPro" id="IPR002347">
    <property type="entry name" value="SDR_fam"/>
</dbReference>
<dbReference type="PANTHER" id="PTHR44196:SF1">
    <property type="entry name" value="DEHYDROGENASE_REDUCTASE SDR FAMILY MEMBER 7B"/>
    <property type="match status" value="1"/>
</dbReference>
<organism evidence="4 5">
    <name type="scientific">Candidatus Yanofskybacteria bacterium GW2011_GWA1_48_10</name>
    <dbReference type="NCBI Taxonomy" id="1619022"/>
    <lineage>
        <taxon>Bacteria</taxon>
        <taxon>Candidatus Yanofskyibacteriota</taxon>
    </lineage>
</organism>
<protein>
    <submittedName>
        <fullName evidence="4">Short-chain dehydrogenase/reductase</fullName>
    </submittedName>
</protein>
<dbReference type="InterPro" id="IPR036291">
    <property type="entry name" value="NAD(P)-bd_dom_sf"/>
</dbReference>
<keyword evidence="2" id="KW-0560">Oxidoreductase</keyword>
<dbReference type="PRINTS" id="PR00081">
    <property type="entry name" value="GDHRDH"/>
</dbReference>
<comment type="caution">
    <text evidence="4">The sequence shown here is derived from an EMBL/GenBank/DDBJ whole genome shotgun (WGS) entry which is preliminary data.</text>
</comment>
<dbReference type="InterPro" id="IPR020904">
    <property type="entry name" value="Sc_DH/Rdtase_CS"/>
</dbReference>
<comment type="similarity">
    <text evidence="1 3">Belongs to the short-chain dehydrogenases/reductases (SDR) family.</text>
</comment>
<sequence>MVKVAVVTGASKGIGKAVTENLLKKGWEVYGVSRNATEALPQTDNYHHMVFDLSRPVNLPDLVDLLPQRIDLLVNNVGVWEVRAVAEVDLVHLEETFNLNLFSPMVLTKLLLSRFFEKGIVINVSSIMSMLIDSGFSAYCASKAGLDRFTTTLAKEHTNIRAVGILPASTDTPQGEEKALPTDDPKTMLTSEEVAGVVMQAVVGKFKSGSLVVVVNNEMESWWRGRDKYRVVNVDRS</sequence>
<reference evidence="4 5" key="1">
    <citation type="journal article" date="2015" name="Nature">
        <title>rRNA introns, odd ribosomes, and small enigmatic genomes across a large radiation of phyla.</title>
        <authorList>
            <person name="Brown C.T."/>
            <person name="Hug L.A."/>
            <person name="Thomas B.C."/>
            <person name="Sharon I."/>
            <person name="Castelle C.J."/>
            <person name="Singh A."/>
            <person name="Wilkins M.J."/>
            <person name="Williams K.H."/>
            <person name="Banfield J.F."/>
        </authorList>
    </citation>
    <scope>NUCLEOTIDE SEQUENCE [LARGE SCALE GENOMIC DNA]</scope>
</reference>
<dbReference type="GO" id="GO:0016491">
    <property type="term" value="F:oxidoreductase activity"/>
    <property type="evidence" value="ECO:0007669"/>
    <property type="project" value="UniProtKB-KW"/>
</dbReference>
<accession>A0A0G1U6U4</accession>
<dbReference type="PANTHER" id="PTHR44196">
    <property type="entry name" value="DEHYDROGENASE/REDUCTASE SDR FAMILY MEMBER 7B"/>
    <property type="match status" value="1"/>
</dbReference>
<evidence type="ECO:0000256" key="3">
    <source>
        <dbReference type="RuleBase" id="RU000363"/>
    </source>
</evidence>
<dbReference type="CDD" id="cd05233">
    <property type="entry name" value="SDR_c"/>
    <property type="match status" value="1"/>
</dbReference>